<organism evidence="3 4">
    <name type="scientific">Funneliformis geosporum</name>
    <dbReference type="NCBI Taxonomy" id="1117311"/>
    <lineage>
        <taxon>Eukaryota</taxon>
        <taxon>Fungi</taxon>
        <taxon>Fungi incertae sedis</taxon>
        <taxon>Mucoromycota</taxon>
        <taxon>Glomeromycotina</taxon>
        <taxon>Glomeromycetes</taxon>
        <taxon>Glomerales</taxon>
        <taxon>Glomeraceae</taxon>
        <taxon>Funneliformis</taxon>
    </lineage>
</organism>
<dbReference type="AlphaFoldDB" id="A0A9W4SF37"/>
<dbReference type="InterPro" id="IPR036047">
    <property type="entry name" value="F-box-like_dom_sf"/>
</dbReference>
<dbReference type="Gene3D" id="1.20.1280.50">
    <property type="match status" value="1"/>
</dbReference>
<sequence length="440" mass="51701">MSEFNNITGPRVRKRKGSSKVITRSNKRRASTIEVNVKQEPISVSPVLSPKELPKSIVTEIPSPQDTVPNDDKPNQQTRSILKMQINHSFPKNFTSVPNEIFAQICAHLPPSDLLSLTLVCRKLNELLCSPHSQETQAIWRTSRMRFLRFLQLQPPPELDEKSYFILRQLENGCQFCHVQGIGFIRVYWEFRVRCCEACLDKNTMRRDTLYIDLRVPDEILRTLPRIFRGASHVYWMRDVDRAIREHNNLRKEEIPYWVEHKERIAYRIMQQAETYEREENDEKLSKIEGRFAMQSPNDMPQQLHQMQQLSIPQRQIFIRQPQLINTPISNFVATIPNQITHPITHPISHPLSHQIPQISFAHPHQLCRSKIILPSQYVKSQFLYSHFPQPRQIFSQQMIPAHMMPGVPQQILAPQPQPQFPQLLTPQMMSSHYEKYRQF</sequence>
<dbReference type="SMART" id="SM00256">
    <property type="entry name" value="FBOX"/>
    <property type="match status" value="1"/>
</dbReference>
<evidence type="ECO:0000256" key="1">
    <source>
        <dbReference type="SAM" id="MobiDB-lite"/>
    </source>
</evidence>
<evidence type="ECO:0000313" key="3">
    <source>
        <dbReference type="EMBL" id="CAI2166618.1"/>
    </source>
</evidence>
<protein>
    <submittedName>
        <fullName evidence="3">17009_t:CDS:1</fullName>
    </submittedName>
</protein>
<evidence type="ECO:0000259" key="2">
    <source>
        <dbReference type="PROSITE" id="PS50181"/>
    </source>
</evidence>
<dbReference type="Proteomes" id="UP001153678">
    <property type="component" value="Unassembled WGS sequence"/>
</dbReference>
<evidence type="ECO:0000313" key="4">
    <source>
        <dbReference type="Proteomes" id="UP001153678"/>
    </source>
</evidence>
<dbReference type="CDD" id="cd09917">
    <property type="entry name" value="F-box_SF"/>
    <property type="match status" value="1"/>
</dbReference>
<dbReference type="OrthoDB" id="2322499at2759"/>
<reference evidence="3" key="1">
    <citation type="submission" date="2022-08" db="EMBL/GenBank/DDBJ databases">
        <authorList>
            <person name="Kallberg Y."/>
            <person name="Tangrot J."/>
            <person name="Rosling A."/>
        </authorList>
    </citation>
    <scope>NUCLEOTIDE SEQUENCE</scope>
    <source>
        <strain evidence="3">Wild A</strain>
    </source>
</reference>
<gene>
    <name evidence="3" type="ORF">FWILDA_LOCUS2664</name>
</gene>
<dbReference type="PROSITE" id="PS50181">
    <property type="entry name" value="FBOX"/>
    <property type="match status" value="1"/>
</dbReference>
<keyword evidence="4" id="KW-1185">Reference proteome</keyword>
<accession>A0A9W4SF37</accession>
<dbReference type="SUPFAM" id="SSF81383">
    <property type="entry name" value="F-box domain"/>
    <property type="match status" value="1"/>
</dbReference>
<feature type="domain" description="F-box" evidence="2">
    <location>
        <begin position="91"/>
        <end position="143"/>
    </location>
</feature>
<name>A0A9W4SF37_9GLOM</name>
<comment type="caution">
    <text evidence="3">The sequence shown here is derived from an EMBL/GenBank/DDBJ whole genome shotgun (WGS) entry which is preliminary data.</text>
</comment>
<dbReference type="InterPro" id="IPR001810">
    <property type="entry name" value="F-box_dom"/>
</dbReference>
<dbReference type="Pfam" id="PF12937">
    <property type="entry name" value="F-box-like"/>
    <property type="match status" value="1"/>
</dbReference>
<proteinExistence type="predicted"/>
<feature type="region of interest" description="Disordered" evidence="1">
    <location>
        <begin position="1"/>
        <end position="33"/>
    </location>
</feature>
<dbReference type="EMBL" id="CAMKVN010000319">
    <property type="protein sequence ID" value="CAI2166618.1"/>
    <property type="molecule type" value="Genomic_DNA"/>
</dbReference>